<dbReference type="PANTHER" id="PTHR10622:SF10">
    <property type="entry name" value="HET DOMAIN-CONTAINING PROTEIN"/>
    <property type="match status" value="1"/>
</dbReference>
<dbReference type="OrthoDB" id="674604at2759"/>
<reference evidence="2" key="1">
    <citation type="journal article" date="2020" name="Stud. Mycol.">
        <title>101 Dothideomycetes genomes: a test case for predicting lifestyles and emergence of pathogens.</title>
        <authorList>
            <person name="Haridas S."/>
            <person name="Albert R."/>
            <person name="Binder M."/>
            <person name="Bloem J."/>
            <person name="Labutti K."/>
            <person name="Salamov A."/>
            <person name="Andreopoulos B."/>
            <person name="Baker S."/>
            <person name="Barry K."/>
            <person name="Bills G."/>
            <person name="Bluhm B."/>
            <person name="Cannon C."/>
            <person name="Castanera R."/>
            <person name="Culley D."/>
            <person name="Daum C."/>
            <person name="Ezra D."/>
            <person name="Gonzalez J."/>
            <person name="Henrissat B."/>
            <person name="Kuo A."/>
            <person name="Liang C."/>
            <person name="Lipzen A."/>
            <person name="Lutzoni F."/>
            <person name="Magnuson J."/>
            <person name="Mondo S."/>
            <person name="Nolan M."/>
            <person name="Ohm R."/>
            <person name="Pangilinan J."/>
            <person name="Park H.-J."/>
            <person name="Ramirez L."/>
            <person name="Alfaro M."/>
            <person name="Sun H."/>
            <person name="Tritt A."/>
            <person name="Yoshinaga Y."/>
            <person name="Zwiers L.-H."/>
            <person name="Turgeon B."/>
            <person name="Goodwin S."/>
            <person name="Spatafora J."/>
            <person name="Crous P."/>
            <person name="Grigoriev I."/>
        </authorList>
    </citation>
    <scope>NUCLEOTIDE SEQUENCE</scope>
    <source>
        <strain evidence="2">CBS 113818</strain>
    </source>
</reference>
<evidence type="ECO:0000259" key="1">
    <source>
        <dbReference type="Pfam" id="PF06985"/>
    </source>
</evidence>
<name>A0A6A6ZC11_9PLEO</name>
<gene>
    <name evidence="2" type="ORF">CC86DRAFT_399207</name>
</gene>
<evidence type="ECO:0000313" key="3">
    <source>
        <dbReference type="Proteomes" id="UP000799424"/>
    </source>
</evidence>
<proteinExistence type="predicted"/>
<organism evidence="2 3">
    <name type="scientific">Ophiobolus disseminans</name>
    <dbReference type="NCBI Taxonomy" id="1469910"/>
    <lineage>
        <taxon>Eukaryota</taxon>
        <taxon>Fungi</taxon>
        <taxon>Dikarya</taxon>
        <taxon>Ascomycota</taxon>
        <taxon>Pezizomycotina</taxon>
        <taxon>Dothideomycetes</taxon>
        <taxon>Pleosporomycetidae</taxon>
        <taxon>Pleosporales</taxon>
        <taxon>Pleosporineae</taxon>
        <taxon>Phaeosphaeriaceae</taxon>
        <taxon>Ophiobolus</taxon>
    </lineage>
</organism>
<sequence>MRLLQRNHDSRFTLTEFTDHDKVTLANLEKDTEMTKAGYIKLQFCADQASKDNLRYFWVDTCCINKTSSAELTKAINSMSKWYRKATQCYAYLSDVSTGGISSRKPVRQDWYSAFQQSSNKYSLLQELHSITKISIRALQGSPLGQFGVNRQMSWMGQRKTKRKEDIAYSLLGIFDIHMPLIYGEGRKKALARLQEKIKVSSGEERD</sequence>
<dbReference type="InterPro" id="IPR010730">
    <property type="entry name" value="HET"/>
</dbReference>
<dbReference type="PANTHER" id="PTHR10622">
    <property type="entry name" value="HET DOMAIN-CONTAINING PROTEIN"/>
    <property type="match status" value="1"/>
</dbReference>
<keyword evidence="3" id="KW-1185">Reference proteome</keyword>
<dbReference type="AlphaFoldDB" id="A0A6A6ZC11"/>
<dbReference type="Proteomes" id="UP000799424">
    <property type="component" value="Unassembled WGS sequence"/>
</dbReference>
<protein>
    <recommendedName>
        <fullName evidence="1">Heterokaryon incompatibility domain-containing protein</fullName>
    </recommendedName>
</protein>
<evidence type="ECO:0000313" key="2">
    <source>
        <dbReference type="EMBL" id="KAF2818536.1"/>
    </source>
</evidence>
<dbReference type="EMBL" id="MU006251">
    <property type="protein sequence ID" value="KAF2818536.1"/>
    <property type="molecule type" value="Genomic_DNA"/>
</dbReference>
<feature type="domain" description="Heterokaryon incompatibility" evidence="1">
    <location>
        <begin position="46"/>
        <end position="120"/>
    </location>
</feature>
<accession>A0A6A6ZC11</accession>
<dbReference type="Pfam" id="PF06985">
    <property type="entry name" value="HET"/>
    <property type="match status" value="1"/>
</dbReference>